<dbReference type="GO" id="GO:0005886">
    <property type="term" value="C:plasma membrane"/>
    <property type="evidence" value="ECO:0007669"/>
    <property type="project" value="TreeGrafter"/>
</dbReference>
<protein>
    <recommendedName>
        <fullName evidence="9">Amine oxidase</fullName>
        <ecNumber evidence="9">1.4.3.-</ecNumber>
    </recommendedName>
</protein>
<comment type="cofactor">
    <cofactor evidence="1">
        <name>Cu cation</name>
        <dbReference type="ChEBI" id="CHEBI:23378"/>
    </cofactor>
</comment>
<dbReference type="Gene3D" id="3.10.450.40">
    <property type="match status" value="2"/>
</dbReference>
<sequence>MPRSLCFLLAFSTAVSAASISGRGSALPPLGYERRLLRDALNKRSSNDSEGSCITSEAPTVSAPKTNVWAPISAEDNLAVWNLLHDPASGLNLTHPDEATLTDNYVFWIDTLHTNKSSVIPYLDGDGPVPPKYARTIIFRGGQEEPDSQEFMVGPLPVSAETTIEPLDYIYNGGSGGSVPFNARYFDGVKTSATDPLVISTMTNIADITAALFQGGVYYGSSNESTTLTATSGTPQSFDGTQAFRNIMFRFPGPATYMTPLDFFLLIDCTGTDPSKYFVKGFVTNERFFATEAELRAAFEAGEIAQEYDQTLDASWALVDYKPEMGVRELEERFAPNSIELGGKRYKLDKEQQYIEYMGWSFYMSFTRTLGIMFYDIKFKGERILYELSLQEATAQYGGNQPKAANTVYHDTYYSLGAEMGTLVEGFDCPFGSTMWNISYHEGNQTIVNQDALCIFETDMNFPISRHRAGGGSSDYGFRNLGTVKGAMLTTRAIATVGNYDYMFDYSFHLDGSLELSVRASGYLQSSFYYPDQGKWGPRIQQATQGSLHDHILTFKGDFDIVASSNSLEVSKLVSVNQTQPWFPELGEFEQMEMDVSCMEKEQQFNWAPNNQAMYCIVNKNEKNAWGEKRGYRIVPGRSDIHLSVLNSPWSMKNTEFAKSHLAVTRQHDNEPFANSVQNINLPLKPQQDFMKFFDDESVDDEDIVLWFNLGMHHFTRSEDVPVTLFTEAFSSIVFAPQNFFDRAQDGDLLNRRWIVPNEEGGLDYEDYGVELATCAVSPSEPVLSIDKVLEL</sequence>
<evidence type="ECO:0000256" key="7">
    <source>
        <dbReference type="PIRSR" id="PIRSR600269-50"/>
    </source>
</evidence>
<keyword evidence="3 9" id="KW-0479">Metal-binding</keyword>
<evidence type="ECO:0000256" key="8">
    <source>
        <dbReference type="PIRSR" id="PIRSR600269-51"/>
    </source>
</evidence>
<feature type="domain" description="Copper amine oxidase catalytic" evidence="11">
    <location>
        <begin position="337"/>
        <end position="744"/>
    </location>
</feature>
<evidence type="ECO:0000313" key="15">
    <source>
        <dbReference type="Proteomes" id="UP000799429"/>
    </source>
</evidence>
<dbReference type="InterPro" id="IPR015798">
    <property type="entry name" value="Cu_amine_oxidase_C"/>
</dbReference>
<dbReference type="Pfam" id="PF01179">
    <property type="entry name" value="Cu_amine_oxid"/>
    <property type="match status" value="1"/>
</dbReference>
<dbReference type="PRINTS" id="PR00766">
    <property type="entry name" value="CUDAOXIDASE"/>
</dbReference>
<organism evidence="14 15">
    <name type="scientific">Patellaria atrata CBS 101060</name>
    <dbReference type="NCBI Taxonomy" id="1346257"/>
    <lineage>
        <taxon>Eukaryota</taxon>
        <taxon>Fungi</taxon>
        <taxon>Dikarya</taxon>
        <taxon>Ascomycota</taxon>
        <taxon>Pezizomycotina</taxon>
        <taxon>Dothideomycetes</taxon>
        <taxon>Dothideomycetes incertae sedis</taxon>
        <taxon>Patellariales</taxon>
        <taxon>Patellariaceae</taxon>
        <taxon>Patellaria</taxon>
    </lineage>
</organism>
<dbReference type="GO" id="GO:0005507">
    <property type="term" value="F:copper ion binding"/>
    <property type="evidence" value="ECO:0007669"/>
    <property type="project" value="InterPro"/>
</dbReference>
<evidence type="ECO:0000259" key="11">
    <source>
        <dbReference type="Pfam" id="PF01179"/>
    </source>
</evidence>
<reference evidence="14" key="1">
    <citation type="journal article" date="2020" name="Stud. Mycol.">
        <title>101 Dothideomycetes genomes: a test case for predicting lifestyles and emergence of pathogens.</title>
        <authorList>
            <person name="Haridas S."/>
            <person name="Albert R."/>
            <person name="Binder M."/>
            <person name="Bloem J."/>
            <person name="Labutti K."/>
            <person name="Salamov A."/>
            <person name="Andreopoulos B."/>
            <person name="Baker S."/>
            <person name="Barry K."/>
            <person name="Bills G."/>
            <person name="Bluhm B."/>
            <person name="Cannon C."/>
            <person name="Castanera R."/>
            <person name="Culley D."/>
            <person name="Daum C."/>
            <person name="Ezra D."/>
            <person name="Gonzalez J."/>
            <person name="Henrissat B."/>
            <person name="Kuo A."/>
            <person name="Liang C."/>
            <person name="Lipzen A."/>
            <person name="Lutzoni F."/>
            <person name="Magnuson J."/>
            <person name="Mondo S."/>
            <person name="Nolan M."/>
            <person name="Ohm R."/>
            <person name="Pangilinan J."/>
            <person name="Park H.-J."/>
            <person name="Ramirez L."/>
            <person name="Alfaro M."/>
            <person name="Sun H."/>
            <person name="Tritt A."/>
            <person name="Yoshinaga Y."/>
            <person name="Zwiers L.-H."/>
            <person name="Turgeon B."/>
            <person name="Goodwin S."/>
            <person name="Spatafora J."/>
            <person name="Crous P."/>
            <person name="Grigoriev I."/>
        </authorList>
    </citation>
    <scope>NUCLEOTIDE SEQUENCE</scope>
    <source>
        <strain evidence="14">CBS 101060</strain>
    </source>
</reference>
<keyword evidence="4 7" id="KW-0801">TPQ</keyword>
<dbReference type="InterPro" id="IPR000269">
    <property type="entry name" value="Cu_amine_oxidase"/>
</dbReference>
<evidence type="ECO:0000256" key="2">
    <source>
        <dbReference type="ARBA" id="ARBA00007983"/>
    </source>
</evidence>
<accession>A0A9P4S5N9</accession>
<evidence type="ECO:0000256" key="9">
    <source>
        <dbReference type="RuleBase" id="RU000672"/>
    </source>
</evidence>
<comment type="caution">
    <text evidence="14">The sequence shown here is derived from an EMBL/GenBank/DDBJ whole genome shotgun (WGS) entry which is preliminary data.</text>
</comment>
<feature type="active site" description="Proton acceptor" evidence="7">
    <location>
        <position position="411"/>
    </location>
</feature>
<evidence type="ECO:0000256" key="4">
    <source>
        <dbReference type="ARBA" id="ARBA00022772"/>
    </source>
</evidence>
<feature type="domain" description="DUF1965" evidence="13">
    <location>
        <begin position="258"/>
        <end position="320"/>
    </location>
</feature>
<dbReference type="InterPro" id="IPR036460">
    <property type="entry name" value="Cu_amine_oxidase_C_sf"/>
</dbReference>
<dbReference type="GO" id="GO:0008131">
    <property type="term" value="F:primary methylamine oxidase activity"/>
    <property type="evidence" value="ECO:0007669"/>
    <property type="project" value="InterPro"/>
</dbReference>
<dbReference type="Proteomes" id="UP000799429">
    <property type="component" value="Unassembled WGS sequence"/>
</dbReference>
<dbReference type="OrthoDB" id="3341590at2759"/>
<evidence type="ECO:0000256" key="5">
    <source>
        <dbReference type="ARBA" id="ARBA00023002"/>
    </source>
</evidence>
<dbReference type="EC" id="1.4.3.-" evidence="9"/>
<dbReference type="InterPro" id="IPR016182">
    <property type="entry name" value="Cu_amine_oxidase_N-reg"/>
</dbReference>
<evidence type="ECO:0000256" key="10">
    <source>
        <dbReference type="SAM" id="SignalP"/>
    </source>
</evidence>
<evidence type="ECO:0000259" key="13">
    <source>
        <dbReference type="Pfam" id="PF09248"/>
    </source>
</evidence>
<evidence type="ECO:0000313" key="14">
    <source>
        <dbReference type="EMBL" id="KAF2835503.1"/>
    </source>
</evidence>
<evidence type="ECO:0000256" key="6">
    <source>
        <dbReference type="ARBA" id="ARBA00023008"/>
    </source>
</evidence>
<dbReference type="Pfam" id="PF09248">
    <property type="entry name" value="DUF1965"/>
    <property type="match status" value="1"/>
</dbReference>
<name>A0A9P4S5N9_9PEZI</name>
<keyword evidence="10" id="KW-0732">Signal</keyword>
<keyword evidence="6 9" id="KW-0186">Copper</keyword>
<proteinExistence type="inferred from homology"/>
<gene>
    <name evidence="14" type="ORF">M501DRAFT_941883</name>
</gene>
<dbReference type="PANTHER" id="PTHR10638:SF20">
    <property type="entry name" value="AMINE OXIDASE"/>
    <property type="match status" value="1"/>
</dbReference>
<dbReference type="Gene3D" id="2.70.98.20">
    <property type="entry name" value="Copper amine oxidase, catalytic domain"/>
    <property type="match status" value="1"/>
</dbReference>
<comment type="cofactor">
    <cofactor evidence="9">
        <name>Cu cation</name>
        <dbReference type="ChEBI" id="CHEBI:23378"/>
    </cofactor>
    <text evidence="9">Contains 1 topaquinone per subunit.</text>
</comment>
<dbReference type="GO" id="GO:0048038">
    <property type="term" value="F:quinone binding"/>
    <property type="evidence" value="ECO:0007669"/>
    <property type="project" value="InterPro"/>
</dbReference>
<evidence type="ECO:0000259" key="12">
    <source>
        <dbReference type="Pfam" id="PF02727"/>
    </source>
</evidence>
<dbReference type="SUPFAM" id="SSF49998">
    <property type="entry name" value="Amine oxidase catalytic domain"/>
    <property type="match status" value="1"/>
</dbReference>
<comment type="similarity">
    <text evidence="2 9">Belongs to the copper/topaquinone oxidase family.</text>
</comment>
<dbReference type="PANTHER" id="PTHR10638">
    <property type="entry name" value="COPPER AMINE OXIDASE"/>
    <property type="match status" value="1"/>
</dbReference>
<feature type="modified residue" description="2',4',5'-topaquinone" evidence="8">
    <location>
        <position position="500"/>
    </location>
</feature>
<dbReference type="EMBL" id="MU006108">
    <property type="protein sequence ID" value="KAF2835503.1"/>
    <property type="molecule type" value="Genomic_DNA"/>
</dbReference>
<dbReference type="SUPFAM" id="SSF54416">
    <property type="entry name" value="Amine oxidase N-terminal region"/>
    <property type="match status" value="2"/>
</dbReference>
<keyword evidence="5 9" id="KW-0560">Oxidoreductase</keyword>
<feature type="chain" id="PRO_5040204487" description="Amine oxidase" evidence="10">
    <location>
        <begin position="18"/>
        <end position="792"/>
    </location>
</feature>
<dbReference type="InterPro" id="IPR015328">
    <property type="entry name" value="DUF1965"/>
</dbReference>
<dbReference type="AlphaFoldDB" id="A0A9P4S5N9"/>
<evidence type="ECO:0000256" key="3">
    <source>
        <dbReference type="ARBA" id="ARBA00022723"/>
    </source>
</evidence>
<dbReference type="Pfam" id="PF02727">
    <property type="entry name" value="Cu_amine_oxidN2"/>
    <property type="match status" value="1"/>
</dbReference>
<comment type="PTM">
    <text evidence="8 9">Topaquinone (TPQ) is generated by copper-dependent autoxidation of a specific tyrosyl residue.</text>
</comment>
<feature type="active site" description="Schiff-base intermediate with substrate; via topaquinone" evidence="7">
    <location>
        <position position="500"/>
    </location>
</feature>
<feature type="domain" description="Copper amine oxidase N2-terminal" evidence="12">
    <location>
        <begin position="97"/>
        <end position="157"/>
    </location>
</feature>
<dbReference type="InterPro" id="IPR015800">
    <property type="entry name" value="Cu_amine_oxidase_N2"/>
</dbReference>
<evidence type="ECO:0000256" key="1">
    <source>
        <dbReference type="ARBA" id="ARBA00001935"/>
    </source>
</evidence>
<keyword evidence="15" id="KW-1185">Reference proteome</keyword>
<feature type="signal peptide" evidence="10">
    <location>
        <begin position="1"/>
        <end position="17"/>
    </location>
</feature>
<dbReference type="GO" id="GO:0009308">
    <property type="term" value="P:amine metabolic process"/>
    <property type="evidence" value="ECO:0007669"/>
    <property type="project" value="UniProtKB-UniRule"/>
</dbReference>